<evidence type="ECO:0000313" key="5">
    <source>
        <dbReference type="EMBL" id="CAD6185287.1"/>
    </source>
</evidence>
<evidence type="ECO:0000256" key="2">
    <source>
        <dbReference type="ARBA" id="ARBA00022966"/>
    </source>
</evidence>
<keyword evidence="2" id="KW-0882">Thioester bond</keyword>
<dbReference type="EMBL" id="CAJGYM010000002">
    <property type="protein sequence ID" value="CAD6185287.1"/>
    <property type="molecule type" value="Genomic_DNA"/>
</dbReference>
<evidence type="ECO:0000313" key="6">
    <source>
        <dbReference type="Proteomes" id="UP000835052"/>
    </source>
</evidence>
<dbReference type="InterPro" id="IPR002890">
    <property type="entry name" value="MG2"/>
</dbReference>
<dbReference type="PANTHER" id="PTHR11412">
    <property type="entry name" value="MACROGLOBULIN / COMPLEMENT"/>
    <property type="match status" value="1"/>
</dbReference>
<dbReference type="InterPro" id="IPR050473">
    <property type="entry name" value="A2M/Complement_sys"/>
</dbReference>
<protein>
    <recommendedName>
        <fullName evidence="4">Macroglobulin domain-containing protein</fullName>
    </recommendedName>
</protein>
<name>A0A8S1GNT7_9PELO</name>
<comment type="caution">
    <text evidence="5">The sequence shown here is derived from an EMBL/GenBank/DDBJ whole genome shotgun (WGS) entry which is preliminary data.</text>
</comment>
<dbReference type="PANTHER" id="PTHR11412:SF136">
    <property type="entry name" value="CD109 ANTIGEN"/>
    <property type="match status" value="1"/>
</dbReference>
<evidence type="ECO:0000256" key="3">
    <source>
        <dbReference type="SAM" id="SignalP"/>
    </source>
</evidence>
<dbReference type="OrthoDB" id="6359008at2759"/>
<sequence length="283" mass="31491">MTWLTVLSLLLAAGVSGGAKLPQALVVLPPFLRQNSTNHIWVTPVQTDSNVDVKLTLRNGKNQIGAPIKSKAIRPGAPKKISFPLDGTAESVDITIEVTKHEPFKAQLFVRPDLFAVHLHTDKNIYRAGETVKMRALPLTHRGTRYEEPIEIILINAEGFELLRKTKNSDNSPIIADEFELPEHLFFGDWKIIARPSGVKDPQLTFSTSFRVQDYDLPVFKLFGYVHDGGDVEETGITIDARYFHGAPIDGTFTISCSNVSHQDVDRLSRIRVKSGEKMYATG</sequence>
<dbReference type="Pfam" id="PF01835">
    <property type="entry name" value="MG2"/>
    <property type="match status" value="1"/>
</dbReference>
<feature type="domain" description="Macroglobulin" evidence="4">
    <location>
        <begin position="117"/>
        <end position="212"/>
    </location>
</feature>
<evidence type="ECO:0000256" key="1">
    <source>
        <dbReference type="ARBA" id="ARBA00022729"/>
    </source>
</evidence>
<feature type="signal peptide" evidence="3">
    <location>
        <begin position="1"/>
        <end position="18"/>
    </location>
</feature>
<keyword evidence="1 3" id="KW-0732">Signal</keyword>
<proteinExistence type="predicted"/>
<gene>
    <name evidence="5" type="ORF">CAUJ_LOCUS1206</name>
</gene>
<dbReference type="GO" id="GO:0004866">
    <property type="term" value="F:endopeptidase inhibitor activity"/>
    <property type="evidence" value="ECO:0007669"/>
    <property type="project" value="InterPro"/>
</dbReference>
<feature type="chain" id="PRO_5035914897" description="Macroglobulin domain-containing protein" evidence="3">
    <location>
        <begin position="19"/>
        <end position="283"/>
    </location>
</feature>
<organism evidence="5 6">
    <name type="scientific">Caenorhabditis auriculariae</name>
    <dbReference type="NCBI Taxonomy" id="2777116"/>
    <lineage>
        <taxon>Eukaryota</taxon>
        <taxon>Metazoa</taxon>
        <taxon>Ecdysozoa</taxon>
        <taxon>Nematoda</taxon>
        <taxon>Chromadorea</taxon>
        <taxon>Rhabditida</taxon>
        <taxon>Rhabditina</taxon>
        <taxon>Rhabditomorpha</taxon>
        <taxon>Rhabditoidea</taxon>
        <taxon>Rhabditidae</taxon>
        <taxon>Peloderinae</taxon>
        <taxon>Caenorhabditis</taxon>
    </lineage>
</organism>
<dbReference type="Proteomes" id="UP000835052">
    <property type="component" value="Unassembled WGS sequence"/>
</dbReference>
<reference evidence="5" key="1">
    <citation type="submission" date="2020-10" db="EMBL/GenBank/DDBJ databases">
        <authorList>
            <person name="Kikuchi T."/>
        </authorList>
    </citation>
    <scope>NUCLEOTIDE SEQUENCE</scope>
    <source>
        <strain evidence="5">NKZ352</strain>
    </source>
</reference>
<accession>A0A8S1GNT7</accession>
<dbReference type="Gene3D" id="2.60.40.1930">
    <property type="match status" value="1"/>
</dbReference>
<keyword evidence="6" id="KW-1185">Reference proteome</keyword>
<dbReference type="AlphaFoldDB" id="A0A8S1GNT7"/>
<evidence type="ECO:0000259" key="4">
    <source>
        <dbReference type="Pfam" id="PF01835"/>
    </source>
</evidence>